<feature type="transmembrane region" description="Helical" evidence="2">
    <location>
        <begin position="1157"/>
        <end position="1179"/>
    </location>
</feature>
<evidence type="ECO:0000256" key="2">
    <source>
        <dbReference type="SAM" id="Phobius"/>
    </source>
</evidence>
<reference evidence="3" key="1">
    <citation type="journal article" date="2023" name="Mol. Phylogenet. Evol.">
        <title>Genome-scale phylogeny and comparative genomics of the fungal order Sordariales.</title>
        <authorList>
            <person name="Hensen N."/>
            <person name="Bonometti L."/>
            <person name="Westerberg I."/>
            <person name="Brannstrom I.O."/>
            <person name="Guillou S."/>
            <person name="Cros-Aarteil S."/>
            <person name="Calhoun S."/>
            <person name="Haridas S."/>
            <person name="Kuo A."/>
            <person name="Mondo S."/>
            <person name="Pangilinan J."/>
            <person name="Riley R."/>
            <person name="LaButti K."/>
            <person name="Andreopoulos B."/>
            <person name="Lipzen A."/>
            <person name="Chen C."/>
            <person name="Yan M."/>
            <person name="Daum C."/>
            <person name="Ng V."/>
            <person name="Clum A."/>
            <person name="Steindorff A."/>
            <person name="Ohm R.A."/>
            <person name="Martin F."/>
            <person name="Silar P."/>
            <person name="Natvig D.O."/>
            <person name="Lalanne C."/>
            <person name="Gautier V."/>
            <person name="Ament-Velasquez S.L."/>
            <person name="Kruys A."/>
            <person name="Hutchinson M.I."/>
            <person name="Powell A.J."/>
            <person name="Barry K."/>
            <person name="Miller A.N."/>
            <person name="Grigoriev I.V."/>
            <person name="Debuchy R."/>
            <person name="Gladieux P."/>
            <person name="Hiltunen Thoren M."/>
            <person name="Johannesson H."/>
        </authorList>
    </citation>
    <scope>NUCLEOTIDE SEQUENCE</scope>
    <source>
        <strain evidence="3">CBS 118394</strain>
    </source>
</reference>
<sequence length="1277" mass="142522">MASFLQPPTSGDPVILACTPPNSSAAGRLVYCNKLLQPEHRFQTKIQHFTLVFAGVSLALPLILWLGTNASQIFSRTLQSRDREAHQKTISTLYRRKSPPLDTKLLSGCHSFHLLSQHPAISHDIQPPHIASNVCVVPLPSFIDAESTYPPILTNRRTDQTVLGLVELHALSHTTLPIWVNFLSNLVTKDKTISGVVVRGVYGTPGDGNEYDLVIQLLWRLHQLAIPVLLSFPHDNSKILENIDFGLLVGVIVGNACILPNGERRDYFRSQELRDVMSKCVYERIQRPGFFVGFHDIWDEMPSAAVVCRASKVASHFEAVLEHGPSESWRDTFGKMMVDFDRGAVSLSGFDYLRRAEILEERGARLDTYKSPDSTDDSQLDVSQLASVIPEAELLLETLPLSKEHHQLVDEQSDSIPPPTYVNLAPPRANFWNYSADGCNYDAVLAIQTHLRDLKIKLSTAIHTCLTVVVYKGLGTGFTAPDNAAEFWGLSDYRTADGVLDIFISRRCPSDINTILHTWLAHHQEICLEKGQATTLVMEMANSPIALPLSMRAAIDEATPAELLFLLEQIQISKLQHPFKSAIEDYCKSVLLDDTSMASWNDTTSRGFLSGSVTIVDLFKTRLAMSIRTGITQKFPSLNNLVKLYETVEKLTLNKFSNSKSTKVDSNTDLLTLMAALENVQPDQAAVFAELWLYFGGMKPKALGKILCDRYVAFLKENPPPTPAHPEDRRMSGLMSVYAKVEPKKDDSDKDNATTGVNGDGLSLHRSILQRIHKTVVQFGVLSIFCLPAIFDLLLLTFVGRGLFMTAFMGDDKLVAACFGLLTSLLLSAGVTGWVGSVGNYYLCNNAYNNMVFFHVQRLSGGFVLSLVVGVVGGVIFGLKISLTSAFTFFAYIMLLSTYLNILGIMATMHQSGSPLSSGRTVLWRTIPLLLASPIVSGLVNGYDIEIYLAVGYGFLFIVVFQYRRLCHEWMAWLDQIPVFTEADILGWYMARLGNKKGLPSETDNLPSSSMSTTSEEDDRDTTTSDAVLKNLAVGAFRQAVLHPKTGRYGHDDDDLVGRVAKGLPHINWLLHSENDGKEPTETFSVPWFSEVAEALKKRRLMEQGLKEHSIFMLFRYARVDIGQNIGLFLVFLMDRWVSIVMSASSEPISIFSDFTSRYAVCFAILYFCCSVMALDVTLEAYWKITFELSDDKVCSSEEAAVVRQKWERSRRRTYIKALYELSKKLVFIFGCATILVWLLVDRADMLALYYLYCLGYSAVILFQVGTLPLFHQVHSR</sequence>
<feature type="transmembrane region" description="Helical" evidence="2">
    <location>
        <begin position="1126"/>
        <end position="1145"/>
    </location>
</feature>
<protein>
    <recommendedName>
        <fullName evidence="5">DUF3492 domain-containing protein</fullName>
    </recommendedName>
</protein>
<feature type="transmembrane region" description="Helical" evidence="2">
    <location>
        <begin position="889"/>
        <end position="910"/>
    </location>
</feature>
<dbReference type="Proteomes" id="UP001283341">
    <property type="component" value="Unassembled WGS sequence"/>
</dbReference>
<name>A0AAE0I253_9PEZI</name>
<feature type="transmembrane region" description="Helical" evidence="2">
    <location>
        <begin position="46"/>
        <end position="66"/>
    </location>
</feature>
<dbReference type="EMBL" id="JAUEDM010000005">
    <property type="protein sequence ID" value="KAK3316767.1"/>
    <property type="molecule type" value="Genomic_DNA"/>
</dbReference>
<feature type="transmembrane region" description="Helical" evidence="2">
    <location>
        <begin position="819"/>
        <end position="843"/>
    </location>
</feature>
<gene>
    <name evidence="3" type="ORF">B0H66DRAFT_576526</name>
</gene>
<evidence type="ECO:0000313" key="3">
    <source>
        <dbReference type="EMBL" id="KAK3316767.1"/>
    </source>
</evidence>
<keyword evidence="2" id="KW-0812">Transmembrane</keyword>
<feature type="region of interest" description="Disordered" evidence="1">
    <location>
        <begin position="1000"/>
        <end position="1022"/>
    </location>
</feature>
<keyword evidence="4" id="KW-1185">Reference proteome</keyword>
<organism evidence="3 4">
    <name type="scientific">Apodospora peruviana</name>
    <dbReference type="NCBI Taxonomy" id="516989"/>
    <lineage>
        <taxon>Eukaryota</taxon>
        <taxon>Fungi</taxon>
        <taxon>Dikarya</taxon>
        <taxon>Ascomycota</taxon>
        <taxon>Pezizomycotina</taxon>
        <taxon>Sordariomycetes</taxon>
        <taxon>Sordariomycetidae</taxon>
        <taxon>Sordariales</taxon>
        <taxon>Lasiosphaeriaceae</taxon>
        <taxon>Apodospora</taxon>
    </lineage>
</organism>
<feature type="transmembrane region" description="Helical" evidence="2">
    <location>
        <begin position="945"/>
        <end position="963"/>
    </location>
</feature>
<feature type="transmembrane region" description="Helical" evidence="2">
    <location>
        <begin position="863"/>
        <end position="883"/>
    </location>
</feature>
<evidence type="ECO:0008006" key="5">
    <source>
        <dbReference type="Google" id="ProtNLM"/>
    </source>
</evidence>
<feature type="transmembrane region" description="Helical" evidence="2">
    <location>
        <begin position="1222"/>
        <end position="1241"/>
    </location>
</feature>
<feature type="transmembrane region" description="Helical" evidence="2">
    <location>
        <begin position="1247"/>
        <end position="1271"/>
    </location>
</feature>
<proteinExistence type="predicted"/>
<reference evidence="3" key="2">
    <citation type="submission" date="2023-06" db="EMBL/GenBank/DDBJ databases">
        <authorList>
            <consortium name="Lawrence Berkeley National Laboratory"/>
            <person name="Haridas S."/>
            <person name="Hensen N."/>
            <person name="Bonometti L."/>
            <person name="Westerberg I."/>
            <person name="Brannstrom I.O."/>
            <person name="Guillou S."/>
            <person name="Cros-Aarteil S."/>
            <person name="Calhoun S."/>
            <person name="Kuo A."/>
            <person name="Mondo S."/>
            <person name="Pangilinan J."/>
            <person name="Riley R."/>
            <person name="Labutti K."/>
            <person name="Andreopoulos B."/>
            <person name="Lipzen A."/>
            <person name="Chen C."/>
            <person name="Yanf M."/>
            <person name="Daum C."/>
            <person name="Ng V."/>
            <person name="Clum A."/>
            <person name="Steindorff A."/>
            <person name="Ohm R."/>
            <person name="Martin F."/>
            <person name="Silar P."/>
            <person name="Natvig D."/>
            <person name="Lalanne C."/>
            <person name="Gautier V."/>
            <person name="Ament-Velasquez S.L."/>
            <person name="Kruys A."/>
            <person name="Hutchinson M.I."/>
            <person name="Powell A.J."/>
            <person name="Barry K."/>
            <person name="Miller A.N."/>
            <person name="Grigoriev I.V."/>
            <person name="Debuchy R."/>
            <person name="Gladieux P."/>
            <person name="Thoren M.H."/>
            <person name="Johannesson H."/>
        </authorList>
    </citation>
    <scope>NUCLEOTIDE SEQUENCE</scope>
    <source>
        <strain evidence="3">CBS 118394</strain>
    </source>
</reference>
<comment type="caution">
    <text evidence="3">The sequence shown here is derived from an EMBL/GenBank/DDBJ whole genome shotgun (WGS) entry which is preliminary data.</text>
</comment>
<accession>A0AAE0I253</accession>
<keyword evidence="2" id="KW-1133">Transmembrane helix</keyword>
<evidence type="ECO:0000313" key="4">
    <source>
        <dbReference type="Proteomes" id="UP001283341"/>
    </source>
</evidence>
<keyword evidence="2" id="KW-0472">Membrane</keyword>
<feature type="transmembrane region" description="Helical" evidence="2">
    <location>
        <begin position="776"/>
        <end position="799"/>
    </location>
</feature>
<dbReference type="AlphaFoldDB" id="A0AAE0I253"/>
<evidence type="ECO:0000256" key="1">
    <source>
        <dbReference type="SAM" id="MobiDB-lite"/>
    </source>
</evidence>